<sequence>MTPSSPKSEISQGRFLFVSHFSLIQLMHRLSLLISSLSLGLCSATLLPAIKRFLPEKWNEDLIFYIFLGGTIVTAIDLIKERGVDNSQIKVVCAVAAPPALTKLSEKYPRLHVYAGILDPTVNEKGFIIPGLGDAGDRSFGT</sequence>
<keyword evidence="4" id="KW-1185">Reference proteome</keyword>
<dbReference type="Gene3D" id="3.40.50.2020">
    <property type="match status" value="1"/>
</dbReference>
<dbReference type="Proteomes" id="UP001311915">
    <property type="component" value="Unassembled WGS sequence"/>
</dbReference>
<feature type="domain" description="Phosphoribosyltransferase" evidence="2">
    <location>
        <begin position="69"/>
        <end position="142"/>
    </location>
</feature>
<keyword evidence="1" id="KW-0812">Transmembrane</keyword>
<organism evidence="3 4">
    <name type="scientific">Solanum pinnatisectum</name>
    <name type="common">tansyleaf nightshade</name>
    <dbReference type="NCBI Taxonomy" id="50273"/>
    <lineage>
        <taxon>Eukaryota</taxon>
        <taxon>Viridiplantae</taxon>
        <taxon>Streptophyta</taxon>
        <taxon>Embryophyta</taxon>
        <taxon>Tracheophyta</taxon>
        <taxon>Spermatophyta</taxon>
        <taxon>Magnoliopsida</taxon>
        <taxon>eudicotyledons</taxon>
        <taxon>Gunneridae</taxon>
        <taxon>Pentapetalae</taxon>
        <taxon>asterids</taxon>
        <taxon>lamiids</taxon>
        <taxon>Solanales</taxon>
        <taxon>Solanaceae</taxon>
        <taxon>Solanoideae</taxon>
        <taxon>Solaneae</taxon>
        <taxon>Solanum</taxon>
    </lineage>
</organism>
<feature type="transmembrane region" description="Helical" evidence="1">
    <location>
        <begin position="30"/>
        <end position="50"/>
    </location>
</feature>
<protein>
    <recommendedName>
        <fullName evidence="2">Phosphoribosyltransferase domain-containing protein</fullName>
    </recommendedName>
</protein>
<comment type="caution">
    <text evidence="3">The sequence shown here is derived from an EMBL/GenBank/DDBJ whole genome shotgun (WGS) entry which is preliminary data.</text>
</comment>
<feature type="transmembrane region" description="Helical" evidence="1">
    <location>
        <begin position="62"/>
        <end position="79"/>
    </location>
</feature>
<keyword evidence="1" id="KW-1133">Transmembrane helix</keyword>
<gene>
    <name evidence="3" type="ORF">R3W88_031626</name>
</gene>
<dbReference type="Pfam" id="PF14681">
    <property type="entry name" value="UPRTase"/>
    <property type="match status" value="1"/>
</dbReference>
<proteinExistence type="predicted"/>
<dbReference type="SUPFAM" id="SSF53271">
    <property type="entry name" value="PRTase-like"/>
    <property type="match status" value="1"/>
</dbReference>
<accession>A0AAV9LQD2</accession>
<reference evidence="3 4" key="1">
    <citation type="submission" date="2023-10" db="EMBL/GenBank/DDBJ databases">
        <title>Genome-Wide Identification Analysis in wild type Solanum Pinnatisectum Reveals Some Genes Defensing Phytophthora Infestans.</title>
        <authorList>
            <person name="Sun C."/>
        </authorList>
    </citation>
    <scope>NUCLEOTIDE SEQUENCE [LARGE SCALE GENOMIC DNA]</scope>
    <source>
        <strain evidence="3">LQN</strain>
        <tissue evidence="3">Leaf</tissue>
    </source>
</reference>
<dbReference type="AlphaFoldDB" id="A0AAV9LQD2"/>
<dbReference type="EMBL" id="JAWPEI010000005">
    <property type="protein sequence ID" value="KAK4726709.1"/>
    <property type="molecule type" value="Genomic_DNA"/>
</dbReference>
<evidence type="ECO:0000313" key="3">
    <source>
        <dbReference type="EMBL" id="KAK4726709.1"/>
    </source>
</evidence>
<evidence type="ECO:0000256" key="1">
    <source>
        <dbReference type="SAM" id="Phobius"/>
    </source>
</evidence>
<keyword evidence="1" id="KW-0472">Membrane</keyword>
<dbReference type="InterPro" id="IPR000836">
    <property type="entry name" value="PRTase_dom"/>
</dbReference>
<dbReference type="InterPro" id="IPR029057">
    <property type="entry name" value="PRTase-like"/>
</dbReference>
<name>A0AAV9LQD2_9SOLN</name>
<evidence type="ECO:0000313" key="4">
    <source>
        <dbReference type="Proteomes" id="UP001311915"/>
    </source>
</evidence>
<evidence type="ECO:0000259" key="2">
    <source>
        <dbReference type="Pfam" id="PF14681"/>
    </source>
</evidence>